<protein>
    <recommendedName>
        <fullName evidence="1">NIPSNAP domain-containing protein</fullName>
    </recommendedName>
</protein>
<dbReference type="AlphaFoldDB" id="A0A382D2B3"/>
<sequence length="429" mass="49231">MTTIENPNGKGHSILFLWAPGDRSKSQIKRLDPDGKGGYSVHDEAMIMELMEDKLGVEVSYTLGAHNMAYPFVDPESGKTVHLIGFQGNIRGKHHLKWKGSALYGGALYAVRYPDLTYKVLEVNNAYASGKPVLVSPRTFCLSPFGDKGIFIGGHDSSRKISDDMAWIFHAPLEVALGLREGRDCPPSKIEIKPAARLLEGPLYELRIYQASEGRFQHLIKRFREHTDRIFKKHGLNALGYWIPTDGSVKKRRKFVYLLQHPSRYEAYRNWTNFFNDKEWERVMDKPEFQGLLSEKPTSIFLSPNDYSAVARNDIEKPGGSFELRTYVVNPGKLPMLNARFRKHTTSLFNRHGIQNVSYWTPFDQPDRKDTLIYLVHHANRKQADLNWEAFGQDPEWKKVARESQIQGKLLARPPERLYLKALDFSPLR</sequence>
<name>A0A382D2B3_9ZZZZ</name>
<dbReference type="EMBL" id="UINC01037252">
    <property type="protein sequence ID" value="SVB32465.1"/>
    <property type="molecule type" value="Genomic_DNA"/>
</dbReference>
<accession>A0A382D2B3</accession>
<dbReference type="Pfam" id="PF07978">
    <property type="entry name" value="NIPSNAP"/>
    <property type="match status" value="2"/>
</dbReference>
<dbReference type="Gene3D" id="3.30.70.100">
    <property type="match status" value="2"/>
</dbReference>
<evidence type="ECO:0000313" key="2">
    <source>
        <dbReference type="EMBL" id="SVB32465.1"/>
    </source>
</evidence>
<proteinExistence type="predicted"/>
<dbReference type="InterPro" id="IPR011008">
    <property type="entry name" value="Dimeric_a/b-barrel"/>
</dbReference>
<gene>
    <name evidence="2" type="ORF">METZ01_LOCUS185319</name>
</gene>
<dbReference type="InterPro" id="IPR012577">
    <property type="entry name" value="NIPSNAP"/>
</dbReference>
<feature type="domain" description="NIPSNAP" evidence="1">
    <location>
        <begin position="204"/>
        <end position="307"/>
    </location>
</feature>
<organism evidence="2">
    <name type="scientific">marine metagenome</name>
    <dbReference type="NCBI Taxonomy" id="408172"/>
    <lineage>
        <taxon>unclassified sequences</taxon>
        <taxon>metagenomes</taxon>
        <taxon>ecological metagenomes</taxon>
    </lineage>
</organism>
<evidence type="ECO:0000259" key="1">
    <source>
        <dbReference type="Pfam" id="PF07978"/>
    </source>
</evidence>
<reference evidence="2" key="1">
    <citation type="submission" date="2018-05" db="EMBL/GenBank/DDBJ databases">
        <authorList>
            <person name="Lanie J.A."/>
            <person name="Ng W.-L."/>
            <person name="Kazmierczak K.M."/>
            <person name="Andrzejewski T.M."/>
            <person name="Davidsen T.M."/>
            <person name="Wayne K.J."/>
            <person name="Tettelin H."/>
            <person name="Glass J.I."/>
            <person name="Rusch D."/>
            <person name="Podicherti R."/>
            <person name="Tsui H.-C.T."/>
            <person name="Winkler M.E."/>
        </authorList>
    </citation>
    <scope>NUCLEOTIDE SEQUENCE</scope>
</reference>
<dbReference type="SUPFAM" id="SSF54909">
    <property type="entry name" value="Dimeric alpha+beta barrel"/>
    <property type="match status" value="2"/>
</dbReference>
<feature type="domain" description="NIPSNAP" evidence="1">
    <location>
        <begin position="322"/>
        <end position="405"/>
    </location>
</feature>